<gene>
    <name evidence="1" type="ORF">S01H1_65260</name>
</gene>
<organism evidence="1">
    <name type="scientific">marine sediment metagenome</name>
    <dbReference type="NCBI Taxonomy" id="412755"/>
    <lineage>
        <taxon>unclassified sequences</taxon>
        <taxon>metagenomes</taxon>
        <taxon>ecological metagenomes</taxon>
    </lineage>
</organism>
<protein>
    <submittedName>
        <fullName evidence="1">Uncharacterized protein</fullName>
    </submittedName>
</protein>
<name>X0WY88_9ZZZZ</name>
<feature type="non-terminal residue" evidence="1">
    <location>
        <position position="1"/>
    </location>
</feature>
<dbReference type="AlphaFoldDB" id="X0WY88"/>
<reference evidence="1" key="1">
    <citation type="journal article" date="2014" name="Front. Microbiol.">
        <title>High frequency of phylogenetically diverse reductive dehalogenase-homologous genes in deep subseafloor sedimentary metagenomes.</title>
        <authorList>
            <person name="Kawai M."/>
            <person name="Futagami T."/>
            <person name="Toyoda A."/>
            <person name="Takaki Y."/>
            <person name="Nishi S."/>
            <person name="Hori S."/>
            <person name="Arai W."/>
            <person name="Tsubouchi T."/>
            <person name="Morono Y."/>
            <person name="Uchiyama I."/>
            <person name="Ito T."/>
            <person name="Fujiyama A."/>
            <person name="Inagaki F."/>
            <person name="Takami H."/>
        </authorList>
    </citation>
    <scope>NUCLEOTIDE SEQUENCE</scope>
    <source>
        <strain evidence="1">Expedition CK06-06</strain>
    </source>
</reference>
<evidence type="ECO:0000313" key="1">
    <source>
        <dbReference type="EMBL" id="GAG35675.1"/>
    </source>
</evidence>
<accession>X0WY88</accession>
<comment type="caution">
    <text evidence="1">The sequence shown here is derived from an EMBL/GenBank/DDBJ whole genome shotgun (WGS) entry which is preliminary data.</text>
</comment>
<dbReference type="EMBL" id="BARS01043069">
    <property type="protein sequence ID" value="GAG35675.1"/>
    <property type="molecule type" value="Genomic_DNA"/>
</dbReference>
<sequence>AHSQGEAGSKMVQTNPPLCLVLYKASSFDAQKEIQKRITLIKTHISSIRTLQGQIRDLQ</sequence>
<proteinExistence type="predicted"/>